<proteinExistence type="predicted"/>
<keyword evidence="3" id="KW-1003">Cell membrane</keyword>
<dbReference type="AlphaFoldDB" id="A0A3T7S5Y8"/>
<dbReference type="EMBL" id="AAAATI010000055">
    <property type="protein sequence ID" value="EAA1980697.1"/>
    <property type="molecule type" value="Genomic_DNA"/>
</dbReference>
<gene>
    <name evidence="7" type="ORF">DM051_26160</name>
</gene>
<dbReference type="GO" id="GO:0005886">
    <property type="term" value="C:plasma membrane"/>
    <property type="evidence" value="ECO:0007669"/>
    <property type="project" value="UniProtKB-SubCell"/>
</dbReference>
<keyword evidence="5" id="KW-1133">Transmembrane helix</keyword>
<name>A0A3T7S5Y8_SALET</name>
<keyword evidence="2" id="KW-0813">Transport</keyword>
<evidence type="ECO:0000256" key="5">
    <source>
        <dbReference type="ARBA" id="ARBA00022989"/>
    </source>
</evidence>
<sequence>MKNKIFIWSSIFLLGMIYGVCIGFTASGLPVIGRQMGWSLEAIGLLALPFLPMGVIFLWAPMLDKYSLGGGDRYRRWIVLGLCGMLGGLLLASQSENSFGGLLLALLLLSAAVATLMLSFNALLIERLTDDQLPRGKSLQMGGYFLGEAAGGGLLLMFYPYLGWETAFFLVIVLVCTGFLLLRLLPRMSATSMPPREAQLGRFFQHDTAWRRLGWVLVLCLSCSIGNNMLRPFMIDYGFSVTEVGVIMGSLASVAGGLGAMAVGRLLSVWSVHRVMTCILLLIALDGSVLGGVVAIGVPHFGLAAALTITGNVLFSAFFVTLSVQTMRWAGGNQPGTDFSLFECMAFISGIIGSGVAGVLADALGFSVFFMLWAALVLLALLVSMPLYLRILVADAAR</sequence>
<keyword evidence="6" id="KW-0472">Membrane</keyword>
<dbReference type="PANTHER" id="PTHR12778:SF10">
    <property type="entry name" value="MAJOR FACILITATOR SUPERFAMILY DOMAIN-CONTAINING PROTEIN 3"/>
    <property type="match status" value="1"/>
</dbReference>
<protein>
    <submittedName>
        <fullName evidence="7">Uncharacterized protein</fullName>
    </submittedName>
</protein>
<dbReference type="Pfam" id="PF07690">
    <property type="entry name" value="MFS_1"/>
    <property type="match status" value="2"/>
</dbReference>
<evidence type="ECO:0000256" key="6">
    <source>
        <dbReference type="ARBA" id="ARBA00023136"/>
    </source>
</evidence>
<evidence type="ECO:0000256" key="2">
    <source>
        <dbReference type="ARBA" id="ARBA00022448"/>
    </source>
</evidence>
<dbReference type="Gene3D" id="1.20.1250.20">
    <property type="entry name" value="MFS general substrate transporter like domains"/>
    <property type="match status" value="1"/>
</dbReference>
<keyword evidence="3" id="KW-0997">Cell inner membrane</keyword>
<evidence type="ECO:0000256" key="1">
    <source>
        <dbReference type="ARBA" id="ARBA00004429"/>
    </source>
</evidence>
<organism evidence="7">
    <name type="scientific">Salmonella enterica I</name>
    <dbReference type="NCBI Taxonomy" id="59201"/>
    <lineage>
        <taxon>Bacteria</taxon>
        <taxon>Pseudomonadati</taxon>
        <taxon>Pseudomonadota</taxon>
        <taxon>Gammaproteobacteria</taxon>
        <taxon>Enterobacterales</taxon>
        <taxon>Enterobacteriaceae</taxon>
        <taxon>Salmonella</taxon>
    </lineage>
</organism>
<evidence type="ECO:0000256" key="4">
    <source>
        <dbReference type="ARBA" id="ARBA00022692"/>
    </source>
</evidence>
<accession>A0A3T7S5Y8</accession>
<comment type="subcellular location">
    <subcellularLocation>
        <location evidence="1">Cell inner membrane</location>
        <topology evidence="1">Multi-pass membrane protein</topology>
    </subcellularLocation>
</comment>
<dbReference type="Proteomes" id="UP000839671">
    <property type="component" value="Unassembled WGS sequence"/>
</dbReference>
<dbReference type="SUPFAM" id="SSF103473">
    <property type="entry name" value="MFS general substrate transporter"/>
    <property type="match status" value="1"/>
</dbReference>
<dbReference type="GO" id="GO:0022857">
    <property type="term" value="F:transmembrane transporter activity"/>
    <property type="evidence" value="ECO:0007669"/>
    <property type="project" value="InterPro"/>
</dbReference>
<reference evidence="7" key="1">
    <citation type="submission" date="2018-06" db="EMBL/GenBank/DDBJ databases">
        <authorList>
            <person name="Ashton P.M."/>
            <person name="Dallman T."/>
            <person name="Nair S."/>
            <person name="De Pinna E."/>
            <person name="Peters T."/>
            <person name="Grant K."/>
        </authorList>
    </citation>
    <scope>NUCLEOTIDE SEQUENCE [LARGE SCALE GENOMIC DNA]</scope>
    <source>
        <strain evidence="7">310211</strain>
    </source>
</reference>
<comment type="caution">
    <text evidence="7">The sequence shown here is derived from an EMBL/GenBank/DDBJ whole genome shotgun (WGS) entry which is preliminary data.</text>
</comment>
<keyword evidence="4" id="KW-0812">Transmembrane</keyword>
<dbReference type="InterPro" id="IPR011701">
    <property type="entry name" value="MFS"/>
</dbReference>
<dbReference type="InterPro" id="IPR004752">
    <property type="entry name" value="AmpG_permease/AT-1"/>
</dbReference>
<dbReference type="PANTHER" id="PTHR12778">
    <property type="entry name" value="SOLUTE CARRIER FAMILY 33 ACETYL-COA TRANSPORTER -RELATED"/>
    <property type="match status" value="1"/>
</dbReference>
<evidence type="ECO:0000256" key="3">
    <source>
        <dbReference type="ARBA" id="ARBA00022519"/>
    </source>
</evidence>
<evidence type="ECO:0000313" key="7">
    <source>
        <dbReference type="EMBL" id="EAA1980697.1"/>
    </source>
</evidence>
<dbReference type="InterPro" id="IPR036259">
    <property type="entry name" value="MFS_trans_sf"/>
</dbReference>